<dbReference type="STRING" id="1450537.A0A395HLQ5"/>
<organism evidence="2 3">
    <name type="scientific">Aspergillus homomorphus (strain CBS 101889)</name>
    <dbReference type="NCBI Taxonomy" id="1450537"/>
    <lineage>
        <taxon>Eukaryota</taxon>
        <taxon>Fungi</taxon>
        <taxon>Dikarya</taxon>
        <taxon>Ascomycota</taxon>
        <taxon>Pezizomycotina</taxon>
        <taxon>Eurotiomycetes</taxon>
        <taxon>Eurotiomycetidae</taxon>
        <taxon>Eurotiales</taxon>
        <taxon>Aspergillaceae</taxon>
        <taxon>Aspergillus</taxon>
        <taxon>Aspergillus subgen. Circumdati</taxon>
    </lineage>
</organism>
<dbReference type="InterPro" id="IPR036047">
    <property type="entry name" value="F-box-like_dom_sf"/>
</dbReference>
<keyword evidence="3" id="KW-1185">Reference proteome</keyword>
<reference evidence="2 3" key="1">
    <citation type="submission" date="2018-02" db="EMBL/GenBank/DDBJ databases">
        <title>The genomes of Aspergillus section Nigri reveals drivers in fungal speciation.</title>
        <authorList>
            <consortium name="DOE Joint Genome Institute"/>
            <person name="Vesth T.C."/>
            <person name="Nybo J."/>
            <person name="Theobald S."/>
            <person name="Brandl J."/>
            <person name="Frisvad J.C."/>
            <person name="Nielsen K.F."/>
            <person name="Lyhne E.K."/>
            <person name="Kogle M.E."/>
            <person name="Kuo A."/>
            <person name="Riley R."/>
            <person name="Clum A."/>
            <person name="Nolan M."/>
            <person name="Lipzen A."/>
            <person name="Salamov A."/>
            <person name="Henrissat B."/>
            <person name="Wiebenga A."/>
            <person name="De vries R.P."/>
            <person name="Grigoriev I.V."/>
            <person name="Mortensen U.H."/>
            <person name="Andersen M.R."/>
            <person name="Baker S.E."/>
        </authorList>
    </citation>
    <scope>NUCLEOTIDE SEQUENCE [LARGE SCALE GENOMIC DNA]</scope>
    <source>
        <strain evidence="2 3">CBS 101889</strain>
    </source>
</reference>
<proteinExistence type="predicted"/>
<name>A0A395HLQ5_ASPHC</name>
<evidence type="ECO:0000313" key="2">
    <source>
        <dbReference type="EMBL" id="RAL08536.1"/>
    </source>
</evidence>
<dbReference type="VEuPathDB" id="FungiDB:BO97DRAFT_417689"/>
<dbReference type="Proteomes" id="UP000248961">
    <property type="component" value="Unassembled WGS sequence"/>
</dbReference>
<protein>
    <recommendedName>
        <fullName evidence="1">F-box domain-containing protein</fullName>
    </recommendedName>
</protein>
<dbReference type="InterPro" id="IPR001810">
    <property type="entry name" value="F-box_dom"/>
</dbReference>
<dbReference type="OrthoDB" id="3800738at2759"/>
<evidence type="ECO:0000313" key="3">
    <source>
        <dbReference type="Proteomes" id="UP000248961"/>
    </source>
</evidence>
<feature type="domain" description="F-box" evidence="1">
    <location>
        <begin position="14"/>
        <end position="48"/>
    </location>
</feature>
<dbReference type="RefSeq" id="XP_025547690.1">
    <property type="nucleotide sequence ID" value="XM_025696494.1"/>
</dbReference>
<dbReference type="SUPFAM" id="SSF81383">
    <property type="entry name" value="F-box domain"/>
    <property type="match status" value="1"/>
</dbReference>
<evidence type="ECO:0000259" key="1">
    <source>
        <dbReference type="Pfam" id="PF00646"/>
    </source>
</evidence>
<gene>
    <name evidence="2" type="ORF">BO97DRAFT_417689</name>
</gene>
<sequence length="274" mass="30937">MNTSDPVEQVLVTPELLELILAQLDIRTLLTSAQRVSRSWHALIQDSHPLQEALYFRPIKPECSTADQRTTNPLLAQAFSPIFTTPPFGVALTLNTLDLMTHPAKQRAYLRPDASWRRMLVTQPPATSFGHLTSTHGQCGDDYRLEVWKPNPDQEKHKREREGLRMAPLFELALSNALLPSISDSAIIWWGHGSGSKETKIWECVKKLGSPQLPDVLICGFTVLSCVVSCEEEDNPILAVQREVQLGYKEAGLRWELLGEEWAREVLEANVMRY</sequence>
<dbReference type="GeneID" id="37200783"/>
<dbReference type="AlphaFoldDB" id="A0A395HLQ5"/>
<dbReference type="EMBL" id="KZ824313">
    <property type="protein sequence ID" value="RAL08536.1"/>
    <property type="molecule type" value="Genomic_DNA"/>
</dbReference>
<dbReference type="Gene3D" id="1.20.1280.50">
    <property type="match status" value="1"/>
</dbReference>
<dbReference type="Pfam" id="PF00646">
    <property type="entry name" value="F-box"/>
    <property type="match status" value="1"/>
</dbReference>
<accession>A0A395HLQ5</accession>